<feature type="transmembrane region" description="Helical" evidence="1">
    <location>
        <begin position="68"/>
        <end position="93"/>
    </location>
</feature>
<feature type="transmembrane region" description="Helical" evidence="1">
    <location>
        <begin position="99"/>
        <end position="123"/>
    </location>
</feature>
<comment type="caution">
    <text evidence="2">The sequence shown here is derived from an EMBL/GenBank/DDBJ whole genome shotgun (WGS) entry which is preliminary data.</text>
</comment>
<dbReference type="Proteomes" id="UP000673375">
    <property type="component" value="Unassembled WGS sequence"/>
</dbReference>
<keyword evidence="3" id="KW-1185">Reference proteome</keyword>
<evidence type="ECO:0000313" key="3">
    <source>
        <dbReference type="Proteomes" id="UP000673375"/>
    </source>
</evidence>
<accession>A0ABS4CMF5</accession>
<organism evidence="2 3">
    <name type="scientific">Enterococcus larvae</name>
    <dbReference type="NCBI Taxonomy" id="2794352"/>
    <lineage>
        <taxon>Bacteria</taxon>
        <taxon>Bacillati</taxon>
        <taxon>Bacillota</taxon>
        <taxon>Bacilli</taxon>
        <taxon>Lactobacillales</taxon>
        <taxon>Enterococcaceae</taxon>
        <taxon>Enterococcus</taxon>
    </lineage>
</organism>
<feature type="transmembrane region" description="Helical" evidence="1">
    <location>
        <begin position="39"/>
        <end position="56"/>
    </location>
</feature>
<evidence type="ECO:0000313" key="2">
    <source>
        <dbReference type="EMBL" id="MBP1047457.1"/>
    </source>
</evidence>
<gene>
    <name evidence="2" type="ORF">I6N96_14320</name>
</gene>
<protein>
    <submittedName>
        <fullName evidence="2">Uncharacterized protein</fullName>
    </submittedName>
</protein>
<evidence type="ECO:0000256" key="1">
    <source>
        <dbReference type="SAM" id="Phobius"/>
    </source>
</evidence>
<sequence length="124" mass="13955">MNRKKLIISYLVISLLLFLFQKVYHFYGHGVTSFALESIWVAPLIVGSLFTVFVFSKPKKTGTSLFRLSFNLMNTSLAIFTAALVLTGVVEIAGTDSPYILFFYIVSFVFLVPACVLTMFSYIK</sequence>
<reference evidence="2 3" key="1">
    <citation type="submission" date="2020-12" db="EMBL/GenBank/DDBJ databases">
        <title>Vagococcus allomyrinae sp. nov. and Enterococcus lavae sp. nov., isolated from the larvae of Allomyrina dichotoma.</title>
        <authorList>
            <person name="Lee S.D."/>
        </authorList>
    </citation>
    <scope>NUCLEOTIDE SEQUENCE [LARGE SCALE GENOMIC DNA]</scope>
    <source>
        <strain evidence="2 3">BWM-S5</strain>
    </source>
</reference>
<keyword evidence="1" id="KW-1133">Transmembrane helix</keyword>
<keyword evidence="1" id="KW-0812">Transmembrane</keyword>
<feature type="transmembrane region" description="Helical" evidence="1">
    <location>
        <begin position="7"/>
        <end position="27"/>
    </location>
</feature>
<name>A0ABS4CMF5_9ENTE</name>
<proteinExistence type="predicted"/>
<dbReference type="EMBL" id="JAEDXU010000008">
    <property type="protein sequence ID" value="MBP1047457.1"/>
    <property type="molecule type" value="Genomic_DNA"/>
</dbReference>
<keyword evidence="1" id="KW-0472">Membrane</keyword>
<dbReference type="RefSeq" id="WP_209558242.1">
    <property type="nucleotide sequence ID" value="NZ_JAEDXU010000008.1"/>
</dbReference>